<feature type="region of interest" description="Disordered" evidence="3">
    <location>
        <begin position="16"/>
        <end position="58"/>
    </location>
</feature>
<dbReference type="PANTHER" id="PTHR48051:SF1">
    <property type="entry name" value="RAS SUPPRESSOR PROTEIN 1"/>
    <property type="match status" value="1"/>
</dbReference>
<accession>A0A9P5AAV7</accession>
<keyword evidence="1" id="KW-0433">Leucine-rich repeat</keyword>
<dbReference type="PROSITE" id="PS51450">
    <property type="entry name" value="LRR"/>
    <property type="match status" value="1"/>
</dbReference>
<dbReference type="SMART" id="SM00369">
    <property type="entry name" value="LRR_TYP"/>
    <property type="match status" value="2"/>
</dbReference>
<dbReference type="Proteomes" id="UP000730481">
    <property type="component" value="Unassembled WGS sequence"/>
</dbReference>
<keyword evidence="5" id="KW-1185">Reference proteome</keyword>
<dbReference type="InterPro" id="IPR003591">
    <property type="entry name" value="Leu-rich_rpt_typical-subtyp"/>
</dbReference>
<dbReference type="PANTHER" id="PTHR48051">
    <property type="match status" value="1"/>
</dbReference>
<dbReference type="InterPro" id="IPR050216">
    <property type="entry name" value="LRR_domain-containing"/>
</dbReference>
<dbReference type="Pfam" id="PF13855">
    <property type="entry name" value="LRR_8"/>
    <property type="match status" value="1"/>
</dbReference>
<evidence type="ECO:0000256" key="1">
    <source>
        <dbReference type="ARBA" id="ARBA00022614"/>
    </source>
</evidence>
<evidence type="ECO:0000313" key="5">
    <source>
        <dbReference type="Proteomes" id="UP000730481"/>
    </source>
</evidence>
<dbReference type="OrthoDB" id="1517790at2759"/>
<gene>
    <name evidence="4" type="ORF">FBEOM_10823</name>
</gene>
<dbReference type="InterPro" id="IPR032675">
    <property type="entry name" value="LRR_dom_sf"/>
</dbReference>
<protein>
    <submittedName>
        <fullName evidence="4">Leucine Rich repeat domain protein</fullName>
    </submittedName>
</protein>
<dbReference type="EMBL" id="PVQB02000573">
    <property type="protein sequence ID" value="KAF4335327.1"/>
    <property type="molecule type" value="Genomic_DNA"/>
</dbReference>
<dbReference type="AlphaFoldDB" id="A0A9P5AAV7"/>
<dbReference type="InterPro" id="IPR001611">
    <property type="entry name" value="Leu-rich_rpt"/>
</dbReference>
<keyword evidence="2" id="KW-0677">Repeat</keyword>
<organism evidence="4 5">
    <name type="scientific">Fusarium beomiforme</name>
    <dbReference type="NCBI Taxonomy" id="44412"/>
    <lineage>
        <taxon>Eukaryota</taxon>
        <taxon>Fungi</taxon>
        <taxon>Dikarya</taxon>
        <taxon>Ascomycota</taxon>
        <taxon>Pezizomycotina</taxon>
        <taxon>Sordariomycetes</taxon>
        <taxon>Hypocreomycetidae</taxon>
        <taxon>Hypocreales</taxon>
        <taxon>Nectriaceae</taxon>
        <taxon>Fusarium</taxon>
        <taxon>Fusarium burgessii species complex</taxon>
    </lineage>
</organism>
<name>A0A9P5AAV7_9HYPO</name>
<evidence type="ECO:0000256" key="3">
    <source>
        <dbReference type="SAM" id="MobiDB-lite"/>
    </source>
</evidence>
<sequence>MSSEELSLPVLPAVSWDEQSQTFSNNPRKRVRNAGSKHAPSSAFNNSSDPAIFSSDDDPALDNYVEGRRKKRYIGSWFQQHPTSSDSTFNEIHVPKQRRQWTRQADSGVFLGSDGNESDVLETVPEVPKPRLPQLDRVVRRVSRAEQVARDRVRACLDAGEETVDFWSLGLEDISNDTISPLSQFTCIPVVTKDVAFEQKDPELKIYMAQNRLTRVPGAIFDLTYLTILSLRHNKLTELPPAIAKLNNLKELNLSHNRLRHLPAELLELFAPDSKLDKLVVHPNPFWQPNQNLEQTDDQLDTMLFSRTESGASPTPRLTSRALGRTPLQLSDTTGRVLSDFKFPTDHTKLSLPVDNGEPEFCPSSSVSSMTESQRLEGASRVPSLLEVALRACYSSTQLSEMPYYIPEGLNHLRKLLERAQRQREAGGLKCSHCQKTMVIPTVKWVEWREVRTCTQVNHENLSLVRMTPLSMAEGERTIPFVHRGCSWRCRPGELDQSSWGLPDGNLVPVTHEQS</sequence>
<dbReference type="Gene3D" id="3.80.10.10">
    <property type="entry name" value="Ribonuclease Inhibitor"/>
    <property type="match status" value="1"/>
</dbReference>
<feature type="compositionally biased region" description="Polar residues" evidence="3">
    <location>
        <begin position="17"/>
        <end position="26"/>
    </location>
</feature>
<evidence type="ECO:0000313" key="4">
    <source>
        <dbReference type="EMBL" id="KAF4335327.1"/>
    </source>
</evidence>
<comment type="caution">
    <text evidence="4">The sequence shown here is derived from an EMBL/GenBank/DDBJ whole genome shotgun (WGS) entry which is preliminary data.</text>
</comment>
<evidence type="ECO:0000256" key="2">
    <source>
        <dbReference type="ARBA" id="ARBA00022737"/>
    </source>
</evidence>
<dbReference type="GO" id="GO:0005737">
    <property type="term" value="C:cytoplasm"/>
    <property type="evidence" value="ECO:0007669"/>
    <property type="project" value="TreeGrafter"/>
</dbReference>
<proteinExistence type="predicted"/>
<dbReference type="SUPFAM" id="SSF52075">
    <property type="entry name" value="Outer arm dynein light chain 1"/>
    <property type="match status" value="1"/>
</dbReference>
<reference evidence="4" key="2">
    <citation type="submission" date="2020-02" db="EMBL/GenBank/DDBJ databases">
        <title>Identification and distribution of gene clusters putatively required for synthesis of sphingolipid metabolism inhibitors in phylogenetically diverse species of the filamentous fungus Fusarium.</title>
        <authorList>
            <person name="Kim H.-S."/>
            <person name="Busman M."/>
            <person name="Brown D.W."/>
            <person name="Divon H."/>
            <person name="Uhlig S."/>
            <person name="Proctor R.H."/>
        </authorList>
    </citation>
    <scope>NUCLEOTIDE SEQUENCE</scope>
    <source>
        <strain evidence="4">NRRL 25174</strain>
    </source>
</reference>
<reference evidence="4" key="1">
    <citation type="journal article" date="2017" name="Mycologia">
        <title>Fusarium algeriense, sp. nov., a novel toxigenic crown rot pathogen of durum wheat from Algeria is nested in the Fusarium burgessii species complex.</title>
        <authorList>
            <person name="Laraba I."/>
            <person name="Keddad A."/>
            <person name="Boureghda H."/>
            <person name="Abdallah N."/>
            <person name="Vaughan M.M."/>
            <person name="Proctor R.H."/>
            <person name="Busman M."/>
            <person name="O'Donnell K."/>
        </authorList>
    </citation>
    <scope>NUCLEOTIDE SEQUENCE</scope>
    <source>
        <strain evidence="4">NRRL 25174</strain>
    </source>
</reference>